<dbReference type="AlphaFoldDB" id="A0A560LKG7"/>
<dbReference type="Proteomes" id="UP000321304">
    <property type="component" value="Unassembled WGS sequence"/>
</dbReference>
<accession>A0A560LKG7</accession>
<proteinExistence type="predicted"/>
<comment type="caution">
    <text evidence="1">The sequence shown here is derived from an EMBL/GenBank/DDBJ whole genome shotgun (WGS) entry which is preliminary data.</text>
</comment>
<keyword evidence="2" id="KW-1185">Reference proteome</keyword>
<dbReference type="EMBL" id="VITY01000008">
    <property type="protein sequence ID" value="TWB95998.1"/>
    <property type="molecule type" value="Genomic_DNA"/>
</dbReference>
<gene>
    <name evidence="1" type="ORF">FBZ93_10837</name>
</gene>
<organism evidence="1 2">
    <name type="scientific">Bradyrhizobium macuxiense</name>
    <dbReference type="NCBI Taxonomy" id="1755647"/>
    <lineage>
        <taxon>Bacteria</taxon>
        <taxon>Pseudomonadati</taxon>
        <taxon>Pseudomonadota</taxon>
        <taxon>Alphaproteobacteria</taxon>
        <taxon>Hyphomicrobiales</taxon>
        <taxon>Nitrobacteraceae</taxon>
        <taxon>Bradyrhizobium</taxon>
    </lineage>
</organism>
<name>A0A560LKG7_9BRAD</name>
<protein>
    <recommendedName>
        <fullName evidence="3">DUF2188 domain-containing protein</fullName>
    </recommendedName>
</protein>
<sequence length="70" mass="7201">MGLAQYAVIAAGEEWGVLHDGKLNAGYATKEAAFESATAAAALAIRLGHEVHVSVPGREEGEAALTRQPA</sequence>
<dbReference type="STRING" id="1755647.AS156_14740"/>
<reference evidence="1 2" key="1">
    <citation type="submission" date="2019-06" db="EMBL/GenBank/DDBJ databases">
        <title>Genomic Encyclopedia of Type Strains, Phase IV (KMG-V): Genome sequencing to study the core and pangenomes of soil and plant-associated prokaryotes.</title>
        <authorList>
            <person name="Whitman W."/>
        </authorList>
    </citation>
    <scope>NUCLEOTIDE SEQUENCE [LARGE SCALE GENOMIC DNA]</scope>
    <source>
        <strain evidence="1 2">BR 10355</strain>
    </source>
</reference>
<evidence type="ECO:0000313" key="2">
    <source>
        <dbReference type="Proteomes" id="UP000321304"/>
    </source>
</evidence>
<evidence type="ECO:0000313" key="1">
    <source>
        <dbReference type="EMBL" id="TWB95998.1"/>
    </source>
</evidence>
<evidence type="ECO:0008006" key="3">
    <source>
        <dbReference type="Google" id="ProtNLM"/>
    </source>
</evidence>
<dbReference type="RefSeq" id="WP_146988220.1">
    <property type="nucleotide sequence ID" value="NZ_VITY01000008.1"/>
</dbReference>